<dbReference type="InterPro" id="IPR029058">
    <property type="entry name" value="AB_hydrolase_fold"/>
</dbReference>
<dbReference type="Pfam" id="PF12697">
    <property type="entry name" value="Abhydrolase_6"/>
    <property type="match status" value="1"/>
</dbReference>
<feature type="domain" description="AB hydrolase-1" evidence="1">
    <location>
        <begin position="6"/>
        <end position="230"/>
    </location>
</feature>
<protein>
    <submittedName>
        <fullName evidence="2">Alpha/beta hydrolase</fullName>
    </submittedName>
</protein>
<dbReference type="GO" id="GO:0016787">
    <property type="term" value="F:hydrolase activity"/>
    <property type="evidence" value="ECO:0007669"/>
    <property type="project" value="UniProtKB-KW"/>
</dbReference>
<accession>A0A0V8GJR6</accession>
<reference evidence="2 3" key="1">
    <citation type="journal article" date="2015" name="Int. J. Syst. Evol. Microbiol.">
        <title>Exiguobacterium enclense sp. nov., isolated from sediment.</title>
        <authorList>
            <person name="Dastager S.G."/>
            <person name="Mawlankar R."/>
            <person name="Sonalkar V.V."/>
            <person name="Thorat M.N."/>
            <person name="Mual P."/>
            <person name="Verma A."/>
            <person name="Krishnamurthi S."/>
            <person name="Tang S.K."/>
            <person name="Li W.J."/>
        </authorList>
    </citation>
    <scope>NUCLEOTIDE SEQUENCE [LARGE SCALE GENOMIC DNA]</scope>
    <source>
        <strain evidence="2 3">NIO-1109</strain>
    </source>
</reference>
<evidence type="ECO:0000259" key="1">
    <source>
        <dbReference type="Pfam" id="PF12697"/>
    </source>
</evidence>
<dbReference type="RefSeq" id="WP_035396687.1">
    <property type="nucleotide sequence ID" value="NZ_FMYN01000001.1"/>
</dbReference>
<proteinExistence type="predicted"/>
<dbReference type="SUPFAM" id="SSF53474">
    <property type="entry name" value="alpha/beta-Hydrolases"/>
    <property type="match status" value="1"/>
</dbReference>
<name>A0A0V8GJR6_9BACL</name>
<dbReference type="OrthoDB" id="252464at2"/>
<evidence type="ECO:0000313" key="3">
    <source>
        <dbReference type="Proteomes" id="UP000053797"/>
    </source>
</evidence>
<dbReference type="PANTHER" id="PTHR42886">
    <property type="entry name" value="RE40534P-RELATED"/>
    <property type="match status" value="1"/>
</dbReference>
<gene>
    <name evidence="2" type="ORF">AS033_03710</name>
</gene>
<dbReference type="GeneID" id="90837286"/>
<dbReference type="PANTHER" id="PTHR42886:SF29">
    <property type="entry name" value="PUMMELIG, ISOFORM A"/>
    <property type="match status" value="1"/>
</dbReference>
<dbReference type="Gene3D" id="3.40.50.1820">
    <property type="entry name" value="alpha/beta hydrolase"/>
    <property type="match status" value="1"/>
</dbReference>
<keyword evidence="2" id="KW-0378">Hydrolase</keyword>
<evidence type="ECO:0000313" key="2">
    <source>
        <dbReference type="EMBL" id="KSU50498.1"/>
    </source>
</evidence>
<dbReference type="InterPro" id="IPR000073">
    <property type="entry name" value="AB_hydrolase_1"/>
</dbReference>
<organism evidence="2 3">
    <name type="scientific">Exiguobacterium indicum</name>
    <dbReference type="NCBI Taxonomy" id="296995"/>
    <lineage>
        <taxon>Bacteria</taxon>
        <taxon>Bacillati</taxon>
        <taxon>Bacillota</taxon>
        <taxon>Bacilli</taxon>
        <taxon>Bacillales</taxon>
        <taxon>Bacillales Family XII. Incertae Sedis</taxon>
        <taxon>Exiguobacterium</taxon>
    </lineage>
</organism>
<comment type="caution">
    <text evidence="2">The sequence shown here is derived from an EMBL/GenBank/DDBJ whole genome shotgun (WGS) entry which is preliminary data.</text>
</comment>
<dbReference type="EMBL" id="LNQL01000001">
    <property type="protein sequence ID" value="KSU50498.1"/>
    <property type="molecule type" value="Genomic_DNA"/>
</dbReference>
<sequence length="237" mass="26121">MEKQTLVLLHGFTGGTDYFNRVEANLRHSFDVLPLSLPGHEGLDVGPDTIEGFAEWVMHELDRRGIKKPIIIGHSFGGYITAAIVEGYADQISGYGLVYSTAKADDEQAKQKRNQNITRVEEVGVREFVNGLVPSLFAEGADEFAVAEALEIGYMMTVEGAIRALSAMRDRRDMTKVLTRSNVKGVIIHGTKDQLISEESAFAPKNDHLIHRSTDSGHMGMLETPDAFVAIIEEAFK</sequence>
<dbReference type="Proteomes" id="UP000053797">
    <property type="component" value="Unassembled WGS sequence"/>
</dbReference>
<dbReference type="AlphaFoldDB" id="A0A0V8GJR6"/>